<feature type="chain" id="PRO_5045879312" evidence="1">
    <location>
        <begin position="20"/>
        <end position="338"/>
    </location>
</feature>
<accession>A0ABT4VHS7</accession>
<name>A0ABT4VHS7_9HYPH</name>
<dbReference type="RefSeq" id="WP_271087672.1">
    <property type="nucleotide sequence ID" value="NZ_JAPJZH010000001.1"/>
</dbReference>
<dbReference type="Proteomes" id="UP001148313">
    <property type="component" value="Unassembled WGS sequence"/>
</dbReference>
<evidence type="ECO:0000313" key="2">
    <source>
        <dbReference type="EMBL" id="MDA4844149.1"/>
    </source>
</evidence>
<keyword evidence="1" id="KW-0732">Signal</keyword>
<proteinExistence type="predicted"/>
<sequence>MRICVLLIVAFLWTFGAFADEIPGTQFSHGAWRGAGYVSASSGRFTHCAIAAEYVTGDTLFMSVNSDATISIAVANSAFQFKEGETFPLTLTVDRRKSFAGRAVAEDTDMFVIHLGDFEELFTALKRGNRLYVTGDTVQGRYSLRGTSRALDKTLNCASENLQHASKPPSVASQYDRSLLYQIATGMIAETGVTDFVFLSEKEVDGLGAENAVVWKSSSAGLIGSVFLSSTVEGQALRDNDSIDIEELTRQCSGDVISGTRAIESAELPTRELRVICAEKDVSIETIASKTMLDGVILYTTLAFIDTERREAMEGQNRREISDDIRLRAASFILPDAQ</sequence>
<feature type="signal peptide" evidence="1">
    <location>
        <begin position="1"/>
        <end position="19"/>
    </location>
</feature>
<evidence type="ECO:0000313" key="3">
    <source>
        <dbReference type="Proteomes" id="UP001148313"/>
    </source>
</evidence>
<reference evidence="2" key="1">
    <citation type="submission" date="2022-11" db="EMBL/GenBank/DDBJ databases">
        <title>Hoeflea poritis sp. nov., isolated from scleractinian coral Porites lutea.</title>
        <authorList>
            <person name="Zhang G."/>
            <person name="Wei Q."/>
            <person name="Cai L."/>
        </authorList>
    </citation>
    <scope>NUCLEOTIDE SEQUENCE</scope>
    <source>
        <strain evidence="2">E7-10</strain>
    </source>
</reference>
<keyword evidence="3" id="KW-1185">Reference proteome</keyword>
<protein>
    <submittedName>
        <fullName evidence="2">Uncharacterized protein</fullName>
    </submittedName>
</protein>
<dbReference type="EMBL" id="JAPJZH010000001">
    <property type="protein sequence ID" value="MDA4844149.1"/>
    <property type="molecule type" value="Genomic_DNA"/>
</dbReference>
<organism evidence="2 3">
    <name type="scientific">Hoeflea poritis</name>
    <dbReference type="NCBI Taxonomy" id="2993659"/>
    <lineage>
        <taxon>Bacteria</taxon>
        <taxon>Pseudomonadati</taxon>
        <taxon>Pseudomonadota</taxon>
        <taxon>Alphaproteobacteria</taxon>
        <taxon>Hyphomicrobiales</taxon>
        <taxon>Rhizobiaceae</taxon>
        <taxon>Hoeflea</taxon>
    </lineage>
</organism>
<comment type="caution">
    <text evidence="2">The sequence shown here is derived from an EMBL/GenBank/DDBJ whole genome shotgun (WGS) entry which is preliminary data.</text>
</comment>
<evidence type="ECO:0000256" key="1">
    <source>
        <dbReference type="SAM" id="SignalP"/>
    </source>
</evidence>
<gene>
    <name evidence="2" type="ORF">OOZ53_02260</name>
</gene>